<name>A0A6C0HSY2_9ZZZZ</name>
<reference evidence="2" key="1">
    <citation type="journal article" date="2020" name="Nature">
        <title>Giant virus diversity and host interactions through global metagenomics.</title>
        <authorList>
            <person name="Schulz F."/>
            <person name="Roux S."/>
            <person name="Paez-Espino D."/>
            <person name="Jungbluth S."/>
            <person name="Walsh D.A."/>
            <person name="Denef V.J."/>
            <person name="McMahon K.D."/>
            <person name="Konstantinidis K.T."/>
            <person name="Eloe-Fadrosh E.A."/>
            <person name="Kyrpides N.C."/>
            <person name="Woyke T."/>
        </authorList>
    </citation>
    <scope>NUCLEOTIDE SEQUENCE</scope>
    <source>
        <strain evidence="2">GVMAG-M-3300023184-165</strain>
    </source>
</reference>
<feature type="compositionally biased region" description="Basic and acidic residues" evidence="1">
    <location>
        <begin position="15"/>
        <end position="41"/>
    </location>
</feature>
<evidence type="ECO:0000313" key="2">
    <source>
        <dbReference type="EMBL" id="QHT83003.1"/>
    </source>
</evidence>
<dbReference type="AlphaFoldDB" id="A0A6C0HSY2"/>
<protein>
    <submittedName>
        <fullName evidence="2">Uncharacterized protein</fullName>
    </submittedName>
</protein>
<feature type="region of interest" description="Disordered" evidence="1">
    <location>
        <begin position="1"/>
        <end position="41"/>
    </location>
</feature>
<evidence type="ECO:0000256" key="1">
    <source>
        <dbReference type="SAM" id="MobiDB-lite"/>
    </source>
</evidence>
<proteinExistence type="predicted"/>
<organism evidence="2">
    <name type="scientific">viral metagenome</name>
    <dbReference type="NCBI Taxonomy" id="1070528"/>
    <lineage>
        <taxon>unclassified sequences</taxon>
        <taxon>metagenomes</taxon>
        <taxon>organismal metagenomes</taxon>
    </lineage>
</organism>
<accession>A0A6C0HSY2</accession>
<sequence length="116" mass="13860">MSDDDWGFFIDLEQDPVKKDKQQSKKEKEKEKDKQQPKKEKYKIYSNNLTVIYEEDIWYQRDENDDTDYKKGTETWECSEEKEKEKKTTIGGCVDKYSIIIYCVICASFISWSVLA</sequence>
<dbReference type="EMBL" id="MN740005">
    <property type="protein sequence ID" value="QHT83003.1"/>
    <property type="molecule type" value="Genomic_DNA"/>
</dbReference>